<dbReference type="GO" id="GO:0030915">
    <property type="term" value="C:Smc5-Smc6 complex"/>
    <property type="evidence" value="ECO:0007669"/>
    <property type="project" value="TreeGrafter"/>
</dbReference>
<feature type="coiled-coil region" evidence="4">
    <location>
        <begin position="606"/>
        <end position="678"/>
    </location>
</feature>
<dbReference type="InterPro" id="IPR038729">
    <property type="entry name" value="Rad50/SbcC_AAA"/>
</dbReference>
<comment type="similarity">
    <text evidence="1">Belongs to the SMC family. SMC5 subfamily.</text>
</comment>
<feature type="coiled-coil region" evidence="4">
    <location>
        <begin position="167"/>
        <end position="208"/>
    </location>
</feature>
<gene>
    <name evidence="6" type="ORF">B7P43_G17572</name>
</gene>
<keyword evidence="7" id="KW-1185">Reference proteome</keyword>
<evidence type="ECO:0000256" key="1">
    <source>
        <dbReference type="ARBA" id="ARBA00010171"/>
    </source>
</evidence>
<evidence type="ECO:0000259" key="5">
    <source>
        <dbReference type="Pfam" id="PF13476"/>
    </source>
</evidence>
<dbReference type="GO" id="GO:0005634">
    <property type="term" value="C:nucleus"/>
    <property type="evidence" value="ECO:0007669"/>
    <property type="project" value="TreeGrafter"/>
</dbReference>
<dbReference type="Pfam" id="PF13476">
    <property type="entry name" value="AAA_23"/>
    <property type="match status" value="1"/>
</dbReference>
<comment type="caution">
    <text evidence="6">The sequence shown here is derived from an EMBL/GenBank/DDBJ whole genome shotgun (WGS) entry which is preliminary data.</text>
</comment>
<dbReference type="GO" id="GO:0000724">
    <property type="term" value="P:double-strand break repair via homologous recombination"/>
    <property type="evidence" value="ECO:0007669"/>
    <property type="project" value="TreeGrafter"/>
</dbReference>
<organism evidence="6 7">
    <name type="scientific">Cryptotermes secundus</name>
    <dbReference type="NCBI Taxonomy" id="105785"/>
    <lineage>
        <taxon>Eukaryota</taxon>
        <taxon>Metazoa</taxon>
        <taxon>Ecdysozoa</taxon>
        <taxon>Arthropoda</taxon>
        <taxon>Hexapoda</taxon>
        <taxon>Insecta</taxon>
        <taxon>Pterygota</taxon>
        <taxon>Neoptera</taxon>
        <taxon>Polyneoptera</taxon>
        <taxon>Dictyoptera</taxon>
        <taxon>Blattodea</taxon>
        <taxon>Blattoidea</taxon>
        <taxon>Termitoidae</taxon>
        <taxon>Kalotermitidae</taxon>
        <taxon>Cryptotermitinae</taxon>
        <taxon>Cryptotermes</taxon>
    </lineage>
</organism>
<evidence type="ECO:0000256" key="4">
    <source>
        <dbReference type="SAM" id="Coils"/>
    </source>
</evidence>
<accession>A0A2J7PTJ7</accession>
<evidence type="ECO:0000256" key="2">
    <source>
        <dbReference type="ARBA" id="ARBA00018687"/>
    </source>
</evidence>
<feature type="coiled-coil region" evidence="4">
    <location>
        <begin position="290"/>
        <end position="321"/>
    </location>
</feature>
<keyword evidence="3 4" id="KW-0175">Coiled coil</keyword>
<dbReference type="Proteomes" id="UP000235965">
    <property type="component" value="Unassembled WGS sequence"/>
</dbReference>
<name>A0A2J7PTJ7_9NEOP</name>
<proteinExistence type="inferred from homology"/>
<dbReference type="PANTHER" id="PTHR45916">
    <property type="entry name" value="STRUCTURAL MAINTENANCE OF CHROMOSOMES PROTEIN 5"/>
    <property type="match status" value="1"/>
</dbReference>
<dbReference type="FunCoup" id="A0A2J7PTJ7">
    <property type="interactions" value="1902"/>
</dbReference>
<dbReference type="GO" id="GO:0003697">
    <property type="term" value="F:single-stranded DNA binding"/>
    <property type="evidence" value="ECO:0007669"/>
    <property type="project" value="TreeGrafter"/>
</dbReference>
<evidence type="ECO:0000313" key="6">
    <source>
        <dbReference type="EMBL" id="PNF19652.1"/>
    </source>
</evidence>
<evidence type="ECO:0000256" key="3">
    <source>
        <dbReference type="ARBA" id="ARBA00023054"/>
    </source>
</evidence>
<dbReference type="EMBL" id="NEVH01021241">
    <property type="protein sequence ID" value="PNF19652.1"/>
    <property type="molecule type" value="Genomic_DNA"/>
</dbReference>
<dbReference type="Gene3D" id="3.40.50.300">
    <property type="entry name" value="P-loop containing nucleotide triphosphate hydrolases"/>
    <property type="match status" value="2"/>
</dbReference>
<dbReference type="SUPFAM" id="SSF52540">
    <property type="entry name" value="P-loop containing nucleoside triphosphate hydrolases"/>
    <property type="match status" value="1"/>
</dbReference>
<dbReference type="STRING" id="105785.A0A2J7PTJ7"/>
<sequence length="1039" mass="119563">MDGIIVRITLEDFMTFRKVVFNAGPNLNLIIGPNGSGKSTIVCAMVLGLGGKPKLLGRAVAPNSYIRTGCRAARIETELKNSGGNNYVITRTITEDGKSLWLLGSATATQKQIEDLVSKLNIQVDNLCQFLPQDKVADFSKMNPQLLLENTEKCIGPAEMFEHHMQLKDLHKQQVELEQNLKAMSERLQSEEQRNSRIQVEVANISEKRTLLHMLENLKQKRAWLAFDVKRSKLEEMKADKNNAVKDLAMCEKRYEPMEGILLATKAKVKELECSLGTVNADTSRKLTALKEMQESIEQTEDLIKDNIRECERRIQAEETRRNEVHSLFQQINNLQNILKGSNKESVNVLNAELDSVRKQLNEKADEINGLSHEREKHRDGLENIVHEIKIHEKDQEKILDVANQRLELLRLKQKDTYDAVLWLRENRNQFHHHIYEPMMLEINIANPSNAKYVENVISKRDLLAFTCEDKKDMNNFVNILRDQKNLKVNVLHSGSEHPSSSTFKPNVAIDNLRQFGFHTYLMDMISAPEAIMKYLCRMYQIQNIPVGDARTFTLFDKVPASVQCFFSENHFIVVRMSKYSGEKSTQTCDVPAPVYLAISKNVELLQKIQARLSSLNTDKQEKMKALEHVQRQIYSAEQKMEELRSKKHSLMERLEQLRTVQARLGAKQKQLQNLEQDKVDPVLERARCRKDTQRLVFKLTEQNMQLVEILKQYEESLIKNQILRLELENTREQSIKKENESRQLRQKCSDAKAMVLNIEEKLRETRTEVKRLFQEAKATTGGVGPLDAAFEQFSRVFHVLGDTEEELDREIQDTQAKADCLGEADETVMREYKIRKADIASLTASIQAKEIECEKLKEKMAETEGMWLPPLKKLVSQINKKYGECFARLGCVGEVALLTGQNENDYEQYGLRIKVKFRDQDLLQELTQNLQSGGERSVATAIYMISLQELTRVPFCCVDEINQGMDADNERMIFELLLTTSRRNDSAQYFLLTPKLLPSLFYDDIMKVHCIYNGPGALCSDNWNLSDIIARRKRLKQQ</sequence>
<reference evidence="6 7" key="1">
    <citation type="submission" date="2017-12" db="EMBL/GenBank/DDBJ databases">
        <title>Hemimetabolous genomes reveal molecular basis of termite eusociality.</title>
        <authorList>
            <person name="Harrison M.C."/>
            <person name="Jongepier E."/>
            <person name="Robertson H.M."/>
            <person name="Arning N."/>
            <person name="Bitard-Feildel T."/>
            <person name="Chao H."/>
            <person name="Childers C.P."/>
            <person name="Dinh H."/>
            <person name="Doddapaneni H."/>
            <person name="Dugan S."/>
            <person name="Gowin J."/>
            <person name="Greiner C."/>
            <person name="Han Y."/>
            <person name="Hu H."/>
            <person name="Hughes D.S.T."/>
            <person name="Huylmans A.-K."/>
            <person name="Kemena C."/>
            <person name="Kremer L.P.M."/>
            <person name="Lee S.L."/>
            <person name="Lopez-Ezquerra A."/>
            <person name="Mallet L."/>
            <person name="Monroy-Kuhn J.M."/>
            <person name="Moser A."/>
            <person name="Murali S.C."/>
            <person name="Muzny D.M."/>
            <person name="Otani S."/>
            <person name="Piulachs M.-D."/>
            <person name="Poelchau M."/>
            <person name="Qu J."/>
            <person name="Schaub F."/>
            <person name="Wada-Katsumata A."/>
            <person name="Worley K.C."/>
            <person name="Xie Q."/>
            <person name="Ylla G."/>
            <person name="Poulsen M."/>
            <person name="Gibbs R.A."/>
            <person name="Schal C."/>
            <person name="Richards S."/>
            <person name="Belles X."/>
            <person name="Korb J."/>
            <person name="Bornberg-Bauer E."/>
        </authorList>
    </citation>
    <scope>NUCLEOTIDE SEQUENCE [LARGE SCALE GENOMIC DNA]</scope>
    <source>
        <tissue evidence="6">Whole body</tissue>
    </source>
</reference>
<evidence type="ECO:0000313" key="7">
    <source>
        <dbReference type="Proteomes" id="UP000235965"/>
    </source>
</evidence>
<feature type="coiled-coil region" evidence="4">
    <location>
        <begin position="805"/>
        <end position="867"/>
    </location>
</feature>
<dbReference type="InParanoid" id="A0A2J7PTJ7"/>
<dbReference type="PANTHER" id="PTHR45916:SF1">
    <property type="entry name" value="STRUCTURAL MAINTENANCE OF CHROMOSOMES PROTEIN 5"/>
    <property type="match status" value="1"/>
</dbReference>
<dbReference type="AlphaFoldDB" id="A0A2J7PTJ7"/>
<dbReference type="OrthoDB" id="10254973at2759"/>
<feature type="domain" description="Rad50/SbcC-type AAA" evidence="5">
    <location>
        <begin position="7"/>
        <end position="190"/>
    </location>
</feature>
<feature type="coiled-coil region" evidence="4">
    <location>
        <begin position="347"/>
        <end position="374"/>
    </location>
</feature>
<feature type="coiled-coil region" evidence="4">
    <location>
        <begin position="714"/>
        <end position="776"/>
    </location>
</feature>
<dbReference type="InterPro" id="IPR027417">
    <property type="entry name" value="P-loop_NTPase"/>
</dbReference>
<protein>
    <recommendedName>
        <fullName evidence="2">Structural maintenance of chromosomes protein 5</fullName>
    </recommendedName>
</protein>